<feature type="domain" description="Restriction endonuclease type IV Mrr" evidence="1">
    <location>
        <begin position="58"/>
        <end position="114"/>
    </location>
</feature>
<dbReference type="SUPFAM" id="SSF52980">
    <property type="entry name" value="Restriction endonuclease-like"/>
    <property type="match status" value="1"/>
</dbReference>
<dbReference type="InterPro" id="IPR011335">
    <property type="entry name" value="Restrct_endonuc-II-like"/>
</dbReference>
<evidence type="ECO:0000259" key="1">
    <source>
        <dbReference type="Pfam" id="PF04471"/>
    </source>
</evidence>
<dbReference type="Pfam" id="PF04471">
    <property type="entry name" value="Mrr_cat"/>
    <property type="match status" value="1"/>
</dbReference>
<name>A0AA90Z6T3_9EURY</name>
<dbReference type="InterPro" id="IPR007560">
    <property type="entry name" value="Restrct_endonuc_IV_Mrr"/>
</dbReference>
<dbReference type="GO" id="GO:0004519">
    <property type="term" value="F:endonuclease activity"/>
    <property type="evidence" value="ECO:0007669"/>
    <property type="project" value="InterPro"/>
</dbReference>
<accession>A0AA90Z6T3</accession>
<dbReference type="GO" id="GO:0009307">
    <property type="term" value="P:DNA restriction-modification system"/>
    <property type="evidence" value="ECO:0007669"/>
    <property type="project" value="InterPro"/>
</dbReference>
<dbReference type="Proteomes" id="UP001185015">
    <property type="component" value="Unassembled WGS sequence"/>
</dbReference>
<evidence type="ECO:0000313" key="2">
    <source>
        <dbReference type="EMBL" id="MDR6222185.1"/>
    </source>
</evidence>
<keyword evidence="3" id="KW-1185">Reference proteome</keyword>
<gene>
    <name evidence="2" type="ORF">J2750_000617</name>
</gene>
<organism evidence="2 3">
    <name type="scientific">Methanococcoides alaskense</name>
    <dbReference type="NCBI Taxonomy" id="325778"/>
    <lineage>
        <taxon>Archaea</taxon>
        <taxon>Methanobacteriati</taxon>
        <taxon>Methanobacteriota</taxon>
        <taxon>Stenosarchaea group</taxon>
        <taxon>Methanomicrobia</taxon>
        <taxon>Methanosarcinales</taxon>
        <taxon>Methanosarcinaceae</taxon>
        <taxon>Methanococcoides</taxon>
    </lineage>
</organism>
<protein>
    <recommendedName>
        <fullName evidence="1">Restriction endonuclease type IV Mrr domain-containing protein</fullName>
    </recommendedName>
</protein>
<reference evidence="2 3" key="1">
    <citation type="submission" date="2023-07" db="EMBL/GenBank/DDBJ databases">
        <title>Genomic Encyclopedia of Type Strains, Phase IV (KMG-IV): sequencing the most valuable type-strain genomes for metagenomic binning, comparative biology and taxonomic classification.</title>
        <authorList>
            <person name="Goeker M."/>
        </authorList>
    </citation>
    <scope>NUCLEOTIDE SEQUENCE [LARGE SCALE GENOMIC DNA]</scope>
    <source>
        <strain evidence="2 3">DSM 17273</strain>
    </source>
</reference>
<dbReference type="GO" id="GO:0003677">
    <property type="term" value="F:DNA binding"/>
    <property type="evidence" value="ECO:0007669"/>
    <property type="project" value="InterPro"/>
</dbReference>
<dbReference type="RefSeq" id="WP_270096035.1">
    <property type="nucleotide sequence ID" value="NZ_JAQFFK010000003.1"/>
</dbReference>
<proteinExistence type="predicted"/>
<dbReference type="InterPro" id="IPR011856">
    <property type="entry name" value="tRNA_endonuc-like_dom_sf"/>
</dbReference>
<dbReference type="AlphaFoldDB" id="A0AA90Z6T3"/>
<evidence type="ECO:0000313" key="3">
    <source>
        <dbReference type="Proteomes" id="UP001185015"/>
    </source>
</evidence>
<comment type="caution">
    <text evidence="2">The sequence shown here is derived from an EMBL/GenBank/DDBJ whole genome shotgun (WGS) entry which is preliminary data.</text>
</comment>
<dbReference type="Gene3D" id="3.40.1350.10">
    <property type="match status" value="1"/>
</dbReference>
<dbReference type="EMBL" id="JAVDQI010000001">
    <property type="protein sequence ID" value="MDR6222185.1"/>
    <property type="molecule type" value="Genomic_DNA"/>
</dbReference>
<sequence length="153" mass="17334">MKKENSGLFLELWLYHSLKTKFQETELIGIHHGVSVSKDYQSQVDSVDDLLRDSEINTGSTITEVDVLITKNNEPYCIIECKCKDKGNVGMPDVLKLKGTMSLLGVEKGILFTKNFRQDLGDSQVFENIYVIQDVLIMENILDQVFDIISSNN</sequence>